<proteinExistence type="predicted"/>
<organism evidence="1 2">
    <name type="scientific">Sporothrix bragantina</name>
    <dbReference type="NCBI Taxonomy" id="671064"/>
    <lineage>
        <taxon>Eukaryota</taxon>
        <taxon>Fungi</taxon>
        <taxon>Dikarya</taxon>
        <taxon>Ascomycota</taxon>
        <taxon>Pezizomycotina</taxon>
        <taxon>Sordariomycetes</taxon>
        <taxon>Sordariomycetidae</taxon>
        <taxon>Ophiostomatales</taxon>
        <taxon>Ophiostomataceae</taxon>
        <taxon>Sporothrix</taxon>
    </lineage>
</organism>
<dbReference type="Proteomes" id="UP001642406">
    <property type="component" value="Unassembled WGS sequence"/>
</dbReference>
<dbReference type="InterPro" id="IPR011008">
    <property type="entry name" value="Dimeric_a/b-barrel"/>
</dbReference>
<accession>A0ABP0CBW6</accession>
<evidence type="ECO:0000313" key="2">
    <source>
        <dbReference type="Proteomes" id="UP001642406"/>
    </source>
</evidence>
<dbReference type="Gene3D" id="3.30.70.100">
    <property type="match status" value="2"/>
</dbReference>
<name>A0ABP0CBW6_9PEZI</name>
<sequence>MTYYVVWRHIPPKVGTEEQVLDALKPVVQYAKNTPGVVGMWVWRQIPEDPSTGIVPWVYLEEKGRPFTGAEPAIMTQEVYATEDDYRAMNNSATYLTFETVTGRMLSGPPREQHLVPATGFPFREGNPYKTTDKLYAVTARVAYKRRGIISGVECWETVASYVKDHEVDGTHMYWFLTDAYDPTGLFSLEVYKDEDAFDVHKECDAVVNNRKKQMDTLKIRTGVNIRVLKQEMSSFD</sequence>
<dbReference type="SUPFAM" id="SSF54909">
    <property type="entry name" value="Dimeric alpha+beta barrel"/>
    <property type="match status" value="2"/>
</dbReference>
<dbReference type="EMBL" id="CAWUHC010000073">
    <property type="protein sequence ID" value="CAK7228635.1"/>
    <property type="molecule type" value="Genomic_DNA"/>
</dbReference>
<reference evidence="1 2" key="1">
    <citation type="submission" date="2024-01" db="EMBL/GenBank/DDBJ databases">
        <authorList>
            <person name="Allen C."/>
            <person name="Tagirdzhanova G."/>
        </authorList>
    </citation>
    <scope>NUCLEOTIDE SEQUENCE [LARGE SCALE GENOMIC DNA]</scope>
</reference>
<comment type="caution">
    <text evidence="1">The sequence shown here is derived from an EMBL/GenBank/DDBJ whole genome shotgun (WGS) entry which is preliminary data.</text>
</comment>
<protein>
    <recommendedName>
        <fullName evidence="3">ABM domain-containing protein</fullName>
    </recommendedName>
</protein>
<evidence type="ECO:0000313" key="1">
    <source>
        <dbReference type="EMBL" id="CAK7228635.1"/>
    </source>
</evidence>
<gene>
    <name evidence="1" type="ORF">SBRCBS47491_006973</name>
</gene>
<evidence type="ECO:0008006" key="3">
    <source>
        <dbReference type="Google" id="ProtNLM"/>
    </source>
</evidence>
<keyword evidence="2" id="KW-1185">Reference proteome</keyword>